<dbReference type="SUPFAM" id="SSF53850">
    <property type="entry name" value="Periplasmic binding protein-like II"/>
    <property type="match status" value="1"/>
</dbReference>
<evidence type="ECO:0000256" key="3">
    <source>
        <dbReference type="ARBA" id="ARBA00023125"/>
    </source>
</evidence>
<dbReference type="Pfam" id="PF00126">
    <property type="entry name" value="HTH_1"/>
    <property type="match status" value="1"/>
</dbReference>
<evidence type="ECO:0000256" key="1">
    <source>
        <dbReference type="ARBA" id="ARBA00009437"/>
    </source>
</evidence>
<protein>
    <submittedName>
        <fullName evidence="6">LysR family transcriptional regulator</fullName>
    </submittedName>
</protein>
<feature type="domain" description="HTH lysR-type" evidence="5">
    <location>
        <begin position="4"/>
        <end position="61"/>
    </location>
</feature>
<dbReference type="SUPFAM" id="SSF46785">
    <property type="entry name" value="Winged helix' DNA-binding domain"/>
    <property type="match status" value="1"/>
</dbReference>
<dbReference type="RefSeq" id="WP_378484879.1">
    <property type="nucleotide sequence ID" value="NZ_JBHUFB010000009.1"/>
</dbReference>
<dbReference type="PRINTS" id="PR00039">
    <property type="entry name" value="HTHLYSR"/>
</dbReference>
<dbReference type="InterPro" id="IPR036388">
    <property type="entry name" value="WH-like_DNA-bd_sf"/>
</dbReference>
<dbReference type="EMBL" id="JBHUFB010000009">
    <property type="protein sequence ID" value="MFD1812374.1"/>
    <property type="molecule type" value="Genomic_DNA"/>
</dbReference>
<name>A0ABW4P3X2_9NOCA</name>
<evidence type="ECO:0000256" key="4">
    <source>
        <dbReference type="ARBA" id="ARBA00023163"/>
    </source>
</evidence>
<dbReference type="Pfam" id="PF03466">
    <property type="entry name" value="LysR_substrate"/>
    <property type="match status" value="1"/>
</dbReference>
<evidence type="ECO:0000313" key="6">
    <source>
        <dbReference type="EMBL" id="MFD1812374.1"/>
    </source>
</evidence>
<accession>A0ABW4P3X2</accession>
<keyword evidence="4" id="KW-0804">Transcription</keyword>
<dbReference type="InterPro" id="IPR000847">
    <property type="entry name" value="LysR_HTH_N"/>
</dbReference>
<dbReference type="PROSITE" id="PS50931">
    <property type="entry name" value="HTH_LYSR"/>
    <property type="match status" value="1"/>
</dbReference>
<dbReference type="Gene3D" id="3.40.190.10">
    <property type="entry name" value="Periplasmic binding protein-like II"/>
    <property type="match status" value="2"/>
</dbReference>
<sequence>MGMLDPVLLRSFVAVDREGGFTAAAARLGLRQSTVSGHVARLEKAVGRELLRRDTRNVEVTADGAAMLGFARTILDTTQQAEQYFAESDLSGLLRFGVSDDLVAAGFPEILLEFRRSHPRIDLELTVGLSEILGAKVAAGELDLAFGMRRPGERHGELVWRDRLVWAGPREGAIAPSGAGPIPLVTYPPPSITRRAAMEALESAGLVWRTTCVTDSLLGLRAAVLGGLGYIVHAESLLPDGLVPLAPHMLPDPGDADFVVMRRPRPATGPEAALTVLLVANESRLRHG</sequence>
<evidence type="ECO:0000259" key="5">
    <source>
        <dbReference type="PROSITE" id="PS50931"/>
    </source>
</evidence>
<comment type="caution">
    <text evidence="6">The sequence shown here is derived from an EMBL/GenBank/DDBJ whole genome shotgun (WGS) entry which is preliminary data.</text>
</comment>
<dbReference type="PANTHER" id="PTHR30579:SF7">
    <property type="entry name" value="HTH-TYPE TRANSCRIPTIONAL REGULATOR LRHA-RELATED"/>
    <property type="match status" value="1"/>
</dbReference>
<dbReference type="InterPro" id="IPR036390">
    <property type="entry name" value="WH_DNA-bd_sf"/>
</dbReference>
<organism evidence="6 7">
    <name type="scientific">Rhodococcus gannanensis</name>
    <dbReference type="NCBI Taxonomy" id="1960308"/>
    <lineage>
        <taxon>Bacteria</taxon>
        <taxon>Bacillati</taxon>
        <taxon>Actinomycetota</taxon>
        <taxon>Actinomycetes</taxon>
        <taxon>Mycobacteriales</taxon>
        <taxon>Nocardiaceae</taxon>
        <taxon>Rhodococcus</taxon>
    </lineage>
</organism>
<keyword evidence="3" id="KW-0238">DNA-binding</keyword>
<dbReference type="PANTHER" id="PTHR30579">
    <property type="entry name" value="TRANSCRIPTIONAL REGULATOR"/>
    <property type="match status" value="1"/>
</dbReference>
<reference evidence="7" key="1">
    <citation type="journal article" date="2019" name="Int. J. Syst. Evol. Microbiol.">
        <title>The Global Catalogue of Microorganisms (GCM) 10K type strain sequencing project: providing services to taxonomists for standard genome sequencing and annotation.</title>
        <authorList>
            <consortium name="The Broad Institute Genomics Platform"/>
            <consortium name="The Broad Institute Genome Sequencing Center for Infectious Disease"/>
            <person name="Wu L."/>
            <person name="Ma J."/>
        </authorList>
    </citation>
    <scope>NUCLEOTIDE SEQUENCE [LARGE SCALE GENOMIC DNA]</scope>
    <source>
        <strain evidence="7">DT72</strain>
    </source>
</reference>
<dbReference type="Gene3D" id="1.10.10.10">
    <property type="entry name" value="Winged helix-like DNA-binding domain superfamily/Winged helix DNA-binding domain"/>
    <property type="match status" value="1"/>
</dbReference>
<keyword evidence="7" id="KW-1185">Reference proteome</keyword>
<keyword evidence="2" id="KW-0805">Transcription regulation</keyword>
<dbReference type="InterPro" id="IPR005119">
    <property type="entry name" value="LysR_subst-bd"/>
</dbReference>
<evidence type="ECO:0000313" key="7">
    <source>
        <dbReference type="Proteomes" id="UP001597286"/>
    </source>
</evidence>
<proteinExistence type="inferred from homology"/>
<gene>
    <name evidence="6" type="ORF">ACFSJG_09140</name>
</gene>
<evidence type="ECO:0000256" key="2">
    <source>
        <dbReference type="ARBA" id="ARBA00023015"/>
    </source>
</evidence>
<comment type="similarity">
    <text evidence="1">Belongs to the LysR transcriptional regulatory family.</text>
</comment>
<dbReference type="Proteomes" id="UP001597286">
    <property type="component" value="Unassembled WGS sequence"/>
</dbReference>
<dbReference type="InterPro" id="IPR050176">
    <property type="entry name" value="LTTR"/>
</dbReference>